<organism evidence="1 2">
    <name type="scientific">Leptospira alstonii serovar Sichuan str. 79601</name>
    <dbReference type="NCBI Taxonomy" id="1218565"/>
    <lineage>
        <taxon>Bacteria</taxon>
        <taxon>Pseudomonadati</taxon>
        <taxon>Spirochaetota</taxon>
        <taxon>Spirochaetia</taxon>
        <taxon>Leptospirales</taxon>
        <taxon>Leptospiraceae</taxon>
        <taxon>Leptospira</taxon>
    </lineage>
</organism>
<evidence type="ECO:0000313" key="1">
    <source>
        <dbReference type="EMBL" id="EMJ95414.1"/>
    </source>
</evidence>
<dbReference type="Proteomes" id="UP000011988">
    <property type="component" value="Unassembled WGS sequence"/>
</dbReference>
<sequence length="98" mass="11057">MIGSIHLVLPEKNRVPPLKRNLDSDMPVLTTLLIDASTGILKVIRATSLNLDFANRLESEILNQLNRPFDSNVFDKKFALLYDLYPTTQSMLKDAILS</sequence>
<name>M6CUM4_9LEPT</name>
<comment type="caution">
    <text evidence="1">The sequence shown here is derived from an EMBL/GenBank/DDBJ whole genome shotgun (WGS) entry which is preliminary data.</text>
</comment>
<evidence type="ECO:0000313" key="2">
    <source>
        <dbReference type="Proteomes" id="UP000011988"/>
    </source>
</evidence>
<dbReference type="AlphaFoldDB" id="M6CUM4"/>
<reference evidence="1 2" key="1">
    <citation type="submission" date="2013-01" db="EMBL/GenBank/DDBJ databases">
        <authorList>
            <person name="Harkins D.M."/>
            <person name="Durkin A.S."/>
            <person name="Brinkac L.M."/>
            <person name="Haft D.H."/>
            <person name="Selengut J.D."/>
            <person name="Sanka R."/>
            <person name="DePew J."/>
            <person name="Purushe J."/>
            <person name="Galloway R.L."/>
            <person name="Vinetz J.M."/>
            <person name="Sutton G.G."/>
            <person name="Nierman W.C."/>
            <person name="Fouts D.E."/>
        </authorList>
    </citation>
    <scope>NUCLEOTIDE SEQUENCE [LARGE SCALE GENOMIC DNA]</scope>
    <source>
        <strain evidence="1 2">79601</strain>
    </source>
</reference>
<proteinExistence type="predicted"/>
<dbReference type="PATRIC" id="fig|1218565.3.peg.1931"/>
<accession>M6CUM4</accession>
<dbReference type="EMBL" id="ANIK01000035">
    <property type="protein sequence ID" value="EMJ95414.1"/>
    <property type="molecule type" value="Genomic_DNA"/>
</dbReference>
<gene>
    <name evidence="1" type="ORF">LEP1GSC194_3582</name>
</gene>
<protein>
    <submittedName>
        <fullName evidence="1">Uncharacterized protein</fullName>
    </submittedName>
</protein>